<organism evidence="1 2">
    <name type="scientific">Botrytis paeoniae</name>
    <dbReference type="NCBI Taxonomy" id="278948"/>
    <lineage>
        <taxon>Eukaryota</taxon>
        <taxon>Fungi</taxon>
        <taxon>Dikarya</taxon>
        <taxon>Ascomycota</taxon>
        <taxon>Pezizomycotina</taxon>
        <taxon>Leotiomycetes</taxon>
        <taxon>Helotiales</taxon>
        <taxon>Sclerotiniaceae</taxon>
        <taxon>Botrytis</taxon>
    </lineage>
</organism>
<dbReference type="Proteomes" id="UP000297910">
    <property type="component" value="Unassembled WGS sequence"/>
</dbReference>
<evidence type="ECO:0000313" key="2">
    <source>
        <dbReference type="Proteomes" id="UP000297910"/>
    </source>
</evidence>
<reference evidence="1 2" key="1">
    <citation type="submission" date="2017-12" db="EMBL/GenBank/DDBJ databases">
        <title>Comparative genomics of Botrytis spp.</title>
        <authorList>
            <person name="Valero-Jimenez C.A."/>
            <person name="Tapia P."/>
            <person name="Veloso J."/>
            <person name="Silva-Moreno E."/>
            <person name="Staats M."/>
            <person name="Valdes J.H."/>
            <person name="Van Kan J.A.L."/>
        </authorList>
    </citation>
    <scope>NUCLEOTIDE SEQUENCE [LARGE SCALE GENOMIC DNA]</scope>
    <source>
        <strain evidence="1 2">Bp0003</strain>
    </source>
</reference>
<accession>A0A4Z1FFJ4</accession>
<comment type="caution">
    <text evidence="1">The sequence shown here is derived from an EMBL/GenBank/DDBJ whole genome shotgun (WGS) entry which is preliminary data.</text>
</comment>
<protein>
    <submittedName>
        <fullName evidence="1">Uncharacterized protein</fullName>
    </submittedName>
</protein>
<dbReference type="AlphaFoldDB" id="A0A4Z1FFJ4"/>
<keyword evidence="2" id="KW-1185">Reference proteome</keyword>
<evidence type="ECO:0000313" key="1">
    <source>
        <dbReference type="EMBL" id="TGO23165.1"/>
    </source>
</evidence>
<dbReference type="EMBL" id="PQXI01000142">
    <property type="protein sequence ID" value="TGO23165.1"/>
    <property type="molecule type" value="Genomic_DNA"/>
</dbReference>
<gene>
    <name evidence="1" type="ORF">BPAE_0142g00280</name>
</gene>
<sequence>MDNDGIIRNYNLNHFLTPLIDVPTAAEEDTNTDILFTSLVKHIPLQQTSRDELKRAKPIADLSWHNEAGYAMTADDFFDRAPSTNSCLISASQKKSSDSLNIGNGKKLDTFTCSSGLPP</sequence>
<name>A0A4Z1FFJ4_9HELO</name>
<proteinExistence type="predicted"/>